<feature type="transmembrane region" description="Helical" evidence="1">
    <location>
        <begin position="91"/>
        <end position="109"/>
    </location>
</feature>
<keyword evidence="1" id="KW-0472">Membrane</keyword>
<feature type="transmembrane region" description="Helical" evidence="1">
    <location>
        <begin position="62"/>
        <end position="79"/>
    </location>
</feature>
<feature type="transmembrane region" description="Helical" evidence="1">
    <location>
        <begin position="171"/>
        <end position="190"/>
    </location>
</feature>
<evidence type="ECO:0000256" key="1">
    <source>
        <dbReference type="SAM" id="Phobius"/>
    </source>
</evidence>
<accession>J0P1X4</accession>
<keyword evidence="1" id="KW-0812">Transmembrane</keyword>
<dbReference type="AlphaFoldDB" id="J0P1X4"/>
<dbReference type="OrthoDB" id="102112at2"/>
<sequence length="378" mass="44185">MLYRWTTIYLILFALTAPIEQPLWPAYSRFWAEAFEPFYRASGAALGIDQGYYVLASDSTGFYLHLVVLAVGATLLLLWDKKNWSQQFQPYLQLGIAYYLGMQLGRYGLDKLLKQQFFLPEPNTLYQPLGYIEKDLAFWSVMGSSWSYSFWTGIVEILAALALFYRPSRALGALLAAGVMGQVLLINISFDINVKIYSAGLLWMALYLFWPRLKGLWAWSSGQALAAKQSLGPSFRKGQKRVLKTSLLLLILLNIAWPYRHRQHWNDDLEPRPPLHGAYALENGQQFYIHRRGYWIMQQGRRQKSYRLRYLPKDGLALYDLQSDSLWARLYYRQTSDQLFLFGKWAGQEVSWRANTLMYRELPLLQPAQHWRVEDWRE</sequence>
<dbReference type="HOGENOM" id="CLU_731362_0_0_10"/>
<keyword evidence="1" id="KW-1133">Transmembrane helix</keyword>
<proteinExistence type="predicted"/>
<evidence type="ECO:0000313" key="2">
    <source>
        <dbReference type="EMBL" id="EJF53779.1"/>
    </source>
</evidence>
<gene>
    <name evidence="2" type="ORF">SapgrDRAFT_2094</name>
</gene>
<dbReference type="EMBL" id="JH719942">
    <property type="protein sequence ID" value="EJF53779.1"/>
    <property type="molecule type" value="Genomic_DNA"/>
</dbReference>
<dbReference type="Proteomes" id="UP000005113">
    <property type="component" value="Unassembled WGS sequence"/>
</dbReference>
<dbReference type="RefSeq" id="WP_002659458.1">
    <property type="nucleotide sequence ID" value="NZ_JH719942.1"/>
</dbReference>
<name>J0P1X4_9BACT</name>
<organism evidence="2 3">
    <name type="scientific">Saprospira grandis DSM 2844</name>
    <dbReference type="NCBI Taxonomy" id="694433"/>
    <lineage>
        <taxon>Bacteria</taxon>
        <taxon>Pseudomonadati</taxon>
        <taxon>Bacteroidota</taxon>
        <taxon>Saprospiria</taxon>
        <taxon>Saprospirales</taxon>
        <taxon>Saprospiraceae</taxon>
        <taxon>Saprospira</taxon>
    </lineage>
</organism>
<feature type="transmembrane region" description="Helical" evidence="1">
    <location>
        <begin position="146"/>
        <end position="164"/>
    </location>
</feature>
<protein>
    <recommendedName>
        <fullName evidence="4">DoxX protein</fullName>
    </recommendedName>
</protein>
<reference evidence="3" key="1">
    <citation type="journal article" date="2012" name="Stand. Genomic Sci.">
        <title>Permanent draft genome sequence of the gliding predator Saprospira grandis strain Sa g1 (= HR1).</title>
        <authorList>
            <person name="Mavromatis K."/>
            <person name="Chertkov O."/>
            <person name="Lapidus A."/>
            <person name="Nolan M."/>
            <person name="Lucas S."/>
            <person name="Tice H."/>
            <person name="Del Rio T.G."/>
            <person name="Cheng J.F."/>
            <person name="Han C."/>
            <person name="Tapia R."/>
            <person name="Bruce D."/>
            <person name="Goodwin L.A."/>
            <person name="Pitluck S."/>
            <person name="Huntemann M."/>
            <person name="Liolios K."/>
            <person name="Pagani I."/>
            <person name="Ivanova N."/>
            <person name="Mikhailova N."/>
            <person name="Pati A."/>
            <person name="Chen A."/>
            <person name="Palaniappan K."/>
            <person name="Land M."/>
            <person name="Brambilla E.M."/>
            <person name="Rohde M."/>
            <person name="Spring S."/>
            <person name="Goker M."/>
            <person name="Detter J.C."/>
            <person name="Bristow J."/>
            <person name="Eisen J.A."/>
            <person name="Markowitz V."/>
            <person name="Hugenholtz P."/>
            <person name="Kyrpides N.C."/>
            <person name="Klenk H.P."/>
            <person name="Woyke T."/>
        </authorList>
    </citation>
    <scope>NUCLEOTIDE SEQUENCE [LARGE SCALE GENOMIC DNA]</scope>
    <source>
        <strain evidence="3">DSM 2844</strain>
    </source>
</reference>
<evidence type="ECO:0008006" key="4">
    <source>
        <dbReference type="Google" id="ProtNLM"/>
    </source>
</evidence>
<evidence type="ECO:0000313" key="3">
    <source>
        <dbReference type="Proteomes" id="UP000005113"/>
    </source>
</evidence>